<protein>
    <submittedName>
        <fullName evidence="2">Uncharacterized protein</fullName>
    </submittedName>
</protein>
<evidence type="ECO:0000313" key="3">
    <source>
        <dbReference type="Proteomes" id="UP000323067"/>
    </source>
</evidence>
<sequence>MSQNGKCHSLVTQDDPTLPLCFINWLRRWVVTDEVVNLLGTKAGKIKQAITAFAKKKKKKRKKKTRYVSHPWFYVIHTVFTVIRSAVNNIKFSVSVAGGITAPI</sequence>
<feature type="transmembrane region" description="Helical" evidence="1">
    <location>
        <begin position="67"/>
        <end position="87"/>
    </location>
</feature>
<name>A0A2H4SM37_CORMI</name>
<dbReference type="VEuPathDB" id="FungiDB:CCM_04136"/>
<dbReference type="EMBL" id="CP023325">
    <property type="protein sequence ID" value="ATY64168.1"/>
    <property type="molecule type" value="Genomic_DNA"/>
</dbReference>
<keyword evidence="1" id="KW-0812">Transmembrane</keyword>
<keyword evidence="1" id="KW-0472">Membrane</keyword>
<organism evidence="2 3">
    <name type="scientific">Cordyceps militaris</name>
    <name type="common">Caterpillar fungus</name>
    <name type="synonym">Clavaria militaris</name>
    <dbReference type="NCBI Taxonomy" id="73501"/>
    <lineage>
        <taxon>Eukaryota</taxon>
        <taxon>Fungi</taxon>
        <taxon>Dikarya</taxon>
        <taxon>Ascomycota</taxon>
        <taxon>Pezizomycotina</taxon>
        <taxon>Sordariomycetes</taxon>
        <taxon>Hypocreomycetidae</taxon>
        <taxon>Hypocreales</taxon>
        <taxon>Cordycipitaceae</taxon>
        <taxon>Cordyceps</taxon>
    </lineage>
</organism>
<gene>
    <name evidence="2" type="ORF">A9K55_004505</name>
</gene>
<evidence type="ECO:0000313" key="2">
    <source>
        <dbReference type="EMBL" id="ATY64168.1"/>
    </source>
</evidence>
<evidence type="ECO:0000256" key="1">
    <source>
        <dbReference type="SAM" id="Phobius"/>
    </source>
</evidence>
<dbReference type="VEuPathDB" id="FungiDB:A9K55_004505"/>
<dbReference type="AlphaFoldDB" id="A0A2H4SM37"/>
<dbReference type="Proteomes" id="UP000323067">
    <property type="component" value="Chromosome v"/>
</dbReference>
<proteinExistence type="predicted"/>
<reference evidence="2 3" key="1">
    <citation type="journal article" date="2017" name="BMC Genomics">
        <title>Chromosome level assembly and secondary metabolite potential of the parasitic fungus Cordyceps militaris.</title>
        <authorList>
            <person name="Kramer G.J."/>
            <person name="Nodwell J.R."/>
        </authorList>
    </citation>
    <scope>NUCLEOTIDE SEQUENCE [LARGE SCALE GENOMIC DNA]</scope>
    <source>
        <strain evidence="2 3">ATCC 34164</strain>
    </source>
</reference>
<accession>A0A2H4SM37</accession>
<keyword evidence="1" id="KW-1133">Transmembrane helix</keyword>